<dbReference type="EMBL" id="CAADIB010000009">
    <property type="protein sequence ID" value="VFR29167.1"/>
    <property type="molecule type" value="Genomic_DNA"/>
</dbReference>
<gene>
    <name evidence="1" type="ORF">ANDO1_3862</name>
    <name evidence="2" type="ORF">ANDO2_3767</name>
</gene>
<organism evidence="2">
    <name type="scientific">plant metagenome</name>
    <dbReference type="NCBI Taxonomy" id="1297885"/>
    <lineage>
        <taxon>unclassified sequences</taxon>
        <taxon>metagenomes</taxon>
        <taxon>organismal metagenomes</taxon>
    </lineage>
</organism>
<evidence type="ECO:0000313" key="2">
    <source>
        <dbReference type="EMBL" id="VFR29167.1"/>
    </source>
</evidence>
<dbReference type="EMBL" id="CAADHZ010000003">
    <property type="protein sequence ID" value="VFR19586.1"/>
    <property type="molecule type" value="Genomic_DNA"/>
</dbReference>
<name>A0A484PXB6_9ZZZZ</name>
<dbReference type="AlphaFoldDB" id="A0A484PXB6"/>
<evidence type="ECO:0000313" key="1">
    <source>
        <dbReference type="EMBL" id="VFR19586.1"/>
    </source>
</evidence>
<proteinExistence type="predicted"/>
<reference evidence="2" key="1">
    <citation type="submission" date="2019-03" db="EMBL/GenBank/DDBJ databases">
        <authorList>
            <person name="Danneels B."/>
        </authorList>
    </citation>
    <scope>NUCLEOTIDE SEQUENCE</scope>
</reference>
<accession>A0A484PXB6</accession>
<sequence length="135" mass="14550">MSAMGDLRVGALVPGLLLSDLEGTPVLQTARRSSEERARGVTSNNEYTFDPARKFDVLLMRAVQLGKLPFTLNAETRVEPARVDADVATATLRNPGAPDLAVRLVALPSGRWKVDRIAPVGTDEGAWPWAVEAVN</sequence>
<protein>
    <submittedName>
        <fullName evidence="2">Uncharacterized protein</fullName>
    </submittedName>
</protein>